<evidence type="ECO:0000256" key="6">
    <source>
        <dbReference type="SAM" id="Phobius"/>
    </source>
</evidence>
<feature type="transmembrane region" description="Helical" evidence="6">
    <location>
        <begin position="178"/>
        <end position="198"/>
    </location>
</feature>
<feature type="transmembrane region" description="Helical" evidence="6">
    <location>
        <begin position="90"/>
        <end position="111"/>
    </location>
</feature>
<feature type="transmembrane region" description="Helical" evidence="6">
    <location>
        <begin position="431"/>
        <end position="451"/>
    </location>
</feature>
<feature type="transmembrane region" description="Helical" evidence="6">
    <location>
        <begin position="152"/>
        <end position="171"/>
    </location>
</feature>
<dbReference type="InterPro" id="IPR002293">
    <property type="entry name" value="AA/rel_permease1"/>
</dbReference>
<proteinExistence type="predicted"/>
<keyword evidence="4 6" id="KW-1133">Transmembrane helix</keyword>
<protein>
    <submittedName>
        <fullName evidence="7">Amino acid permease</fullName>
    </submittedName>
</protein>
<feature type="transmembrane region" description="Helical" evidence="6">
    <location>
        <begin position="298"/>
        <end position="320"/>
    </location>
</feature>
<dbReference type="Proteomes" id="UP001165492">
    <property type="component" value="Unassembled WGS sequence"/>
</dbReference>
<dbReference type="EMBL" id="JAJHJB010000039">
    <property type="protein sequence ID" value="MCC5467743.1"/>
    <property type="molecule type" value="Genomic_DNA"/>
</dbReference>
<evidence type="ECO:0000256" key="4">
    <source>
        <dbReference type="ARBA" id="ARBA00022989"/>
    </source>
</evidence>
<evidence type="ECO:0000313" key="7">
    <source>
        <dbReference type="EMBL" id="MCC5467743.1"/>
    </source>
</evidence>
<evidence type="ECO:0000256" key="1">
    <source>
        <dbReference type="ARBA" id="ARBA00004141"/>
    </source>
</evidence>
<keyword evidence="2" id="KW-0813">Transport</keyword>
<dbReference type="RefSeq" id="WP_229536692.1">
    <property type="nucleotide sequence ID" value="NZ_JAJHJB010000039.1"/>
</dbReference>
<dbReference type="PANTHER" id="PTHR43243">
    <property type="entry name" value="INNER MEMBRANE TRANSPORTER YGJI-RELATED"/>
    <property type="match status" value="1"/>
</dbReference>
<evidence type="ECO:0000256" key="5">
    <source>
        <dbReference type="ARBA" id="ARBA00023136"/>
    </source>
</evidence>
<comment type="caution">
    <text evidence="7">The sequence shown here is derived from an EMBL/GenBank/DDBJ whole genome shotgun (WGS) entry which is preliminary data.</text>
</comment>
<evidence type="ECO:0000313" key="8">
    <source>
        <dbReference type="Proteomes" id="UP001165492"/>
    </source>
</evidence>
<feature type="transmembrane region" description="Helical" evidence="6">
    <location>
        <begin position="376"/>
        <end position="394"/>
    </location>
</feature>
<dbReference type="PANTHER" id="PTHR43243:SF4">
    <property type="entry name" value="CATIONIC AMINO ACID TRANSPORTER 4"/>
    <property type="match status" value="1"/>
</dbReference>
<sequence length="465" mass="49445">MDIFRTKSITIMEHEAKTHSLKKTMGAVDIILIGIGVIIGTGIFVLTGVAAAKYAGPGIMLSFVISGITCAFVCLAYAELASMVPIAGSAYTYTYMALGEGIAWLVGWNLVLEYSVGASAVAGGWSAYTVGLLKSGGIDIPLALTAVPADGGIVNLPAVLVTLFMTFLLVLGVKESVTVNRVLVAIKLGAIFIFLLMAGPKVDVVNWTPFMPFGFAGVSAGAAVIFFAYLGVDSIATAAEETRNPKRDMPIGIIGSLAVCTVLYIAVAAVMTGVVPYYQLNNAEPVAYVLRALGYNFGSALVGTGAICGLSTVLLVMMYAQTRVFFTMSRDGLIPSVLGKIHEKYRTPHVITIIVGVGVALISGFTPIGIVAEMCSIGTLFAFVIATIGVVVLRKTKPDMERPFRCPAVNIVVTLAVLCCFYIMYNLAFATWIRFFIWSAIGLVIYGMYGYSHSNLHENNKPNQK</sequence>
<feature type="transmembrane region" description="Helical" evidence="6">
    <location>
        <begin position="253"/>
        <end position="278"/>
    </location>
</feature>
<feature type="transmembrane region" description="Helical" evidence="6">
    <location>
        <begin position="30"/>
        <end position="52"/>
    </location>
</feature>
<feature type="transmembrane region" description="Helical" evidence="6">
    <location>
        <begin position="210"/>
        <end position="232"/>
    </location>
</feature>
<dbReference type="Gene3D" id="1.20.1740.10">
    <property type="entry name" value="Amino acid/polyamine transporter I"/>
    <property type="match status" value="1"/>
</dbReference>
<name>A0ABS8HX55_9FIRM</name>
<evidence type="ECO:0000256" key="2">
    <source>
        <dbReference type="ARBA" id="ARBA00022448"/>
    </source>
</evidence>
<keyword evidence="3 6" id="KW-0812">Transmembrane</keyword>
<reference evidence="7" key="1">
    <citation type="submission" date="2021-11" db="EMBL/GenBank/DDBJ databases">
        <title>Description of a new species Pelosinus isolated from the bottom sediments of Lake Baikal.</title>
        <authorList>
            <person name="Zakharyuk A."/>
        </authorList>
    </citation>
    <scope>NUCLEOTIDE SEQUENCE</scope>
    <source>
        <strain evidence="7">Bkl1</strain>
    </source>
</reference>
<feature type="transmembrane region" description="Helical" evidence="6">
    <location>
        <begin position="350"/>
        <end position="370"/>
    </location>
</feature>
<accession>A0ABS8HX55</accession>
<evidence type="ECO:0000256" key="3">
    <source>
        <dbReference type="ARBA" id="ARBA00022692"/>
    </source>
</evidence>
<organism evidence="7 8">
    <name type="scientific">Pelosinus baikalensis</name>
    <dbReference type="NCBI Taxonomy" id="2892015"/>
    <lineage>
        <taxon>Bacteria</taxon>
        <taxon>Bacillati</taxon>
        <taxon>Bacillota</taxon>
        <taxon>Negativicutes</taxon>
        <taxon>Selenomonadales</taxon>
        <taxon>Sporomusaceae</taxon>
        <taxon>Pelosinus</taxon>
    </lineage>
</organism>
<dbReference type="PIRSF" id="PIRSF006060">
    <property type="entry name" value="AA_transporter"/>
    <property type="match status" value="1"/>
</dbReference>
<feature type="transmembrane region" description="Helical" evidence="6">
    <location>
        <begin position="58"/>
        <end position="78"/>
    </location>
</feature>
<comment type="subcellular location">
    <subcellularLocation>
        <location evidence="1">Membrane</location>
        <topology evidence="1">Multi-pass membrane protein</topology>
    </subcellularLocation>
</comment>
<keyword evidence="5 6" id="KW-0472">Membrane</keyword>
<dbReference type="Pfam" id="PF13520">
    <property type="entry name" value="AA_permease_2"/>
    <property type="match status" value="1"/>
</dbReference>
<feature type="transmembrane region" description="Helical" evidence="6">
    <location>
        <begin position="406"/>
        <end position="425"/>
    </location>
</feature>
<keyword evidence="8" id="KW-1185">Reference proteome</keyword>
<gene>
    <name evidence="7" type="ORF">LMF89_20625</name>
</gene>